<dbReference type="SUPFAM" id="SSF48726">
    <property type="entry name" value="Immunoglobulin"/>
    <property type="match status" value="2"/>
</dbReference>
<accession>A0A8J6FY88</accession>
<keyword evidence="4" id="KW-0770">Synapse</keyword>
<feature type="compositionally biased region" description="Pro residues" evidence="15">
    <location>
        <begin position="271"/>
        <end position="284"/>
    </location>
</feature>
<dbReference type="EMBL" id="JAATJU010026886">
    <property type="protein sequence ID" value="KAH0501196.1"/>
    <property type="molecule type" value="Genomic_DNA"/>
</dbReference>
<dbReference type="SUPFAM" id="SSF50044">
    <property type="entry name" value="SH3-domain"/>
    <property type="match status" value="1"/>
</dbReference>
<dbReference type="FunFam" id="2.30.30.40:FF:000103">
    <property type="entry name" value="Amphiphysin"/>
    <property type="match status" value="1"/>
</dbReference>
<dbReference type="SMART" id="SM00409">
    <property type="entry name" value="IG"/>
    <property type="match status" value="1"/>
</dbReference>
<feature type="domain" description="SH3" evidence="16">
    <location>
        <begin position="509"/>
        <end position="583"/>
    </location>
</feature>
<evidence type="ECO:0000256" key="10">
    <source>
        <dbReference type="ARBA" id="ARBA00058978"/>
    </source>
</evidence>
<evidence type="ECO:0000256" key="11">
    <source>
        <dbReference type="ARBA" id="ARBA00064175"/>
    </source>
</evidence>
<dbReference type="InterPro" id="IPR003017">
    <property type="entry name" value="Amphiphysin_1"/>
</dbReference>
<feature type="compositionally biased region" description="Low complexity" evidence="15">
    <location>
        <begin position="359"/>
        <end position="369"/>
    </location>
</feature>
<proteinExistence type="predicted"/>
<keyword evidence="3" id="KW-0963">Cytoplasm</keyword>
<evidence type="ECO:0000259" key="16">
    <source>
        <dbReference type="PROSITE" id="PS50002"/>
    </source>
</evidence>
<comment type="function">
    <text evidence="10">May participate in mechanisms of regulated exocytosis in synapses and certain endocrine cell types. May control the properties of the membrane associated cytoskeleton.</text>
</comment>
<sequence length="863" mass="96093">MPLELLESQVYSDIYEQWRTKEAIVDTSPRLNVVLQKLGKADETKDEQFEEYVQNFKRQEAEGTRLQRELRGYLAAIKGMQEASMKLTESLHEVYEPDWYGREDVKMVGEKCDVLWEDFHQKLVDGSLLTLDTYLGQFPDIKNRIAKRSRKLVDYDSARHHLEALQSSKRKDESRISKAEEEFQKAQKVFEEFNVDLQEELPSLWSRRVGFYVNTFKNVSSLEAKFHKEIAVLCHKLYEVMTKLGDQHADKAFSIQGAPSDSGPLRIAKTPSPPEEPSPLPSPTASPNHTLAPASPAPVRPRSPSQTRKGPPVPPLPKVTPTKELKQENIINFFEDNFVPEINVTTPSQIPPATDADETVGTTVPTDGVPVEEAEAEKAALPAAEGESLDGTKVDAESTEVTSSESPPPAETEVAAPQAVTISTFSVHQEKVIPSVVIEPASNHEGEGEHHETTVGATEDVAPQGQAGEAQELVTEATPLDSQAATAAPGGAGDSSMSAEDAAQDMPPGFLYKVETLHDFEAANSDELNLQRGDVVLVVPSDSEADQDAGWLVGVKESDWLQYRDLATYKGLFPENFTRRLEKEAHEDYSTAWAVTAKPLTLGSYVNANCRARESDRSSKPGVRLRREEHLTQAVGLGKVEQPEISVTRTTDETAQISCKVSINSFKSVAIHWYRQKPNQGLQFLLYVMATPTHILLDETKKMEANGDYWISQDQLSFTRRPNKTVHISCKLSGVPLQNTIVHWYQLREGEPIKRIFYGSAKTQKQDKLNSRLETDEKSDGTFYLIINNVIRADEATYYCACWDLTVSHHLREPVRKPSSPCSSAALMVAKPPRTLSTLLHRFTGVGTGWVLRTQFGQSCHSK</sequence>
<feature type="domain" description="BAR" evidence="18">
    <location>
        <begin position="34"/>
        <end position="250"/>
    </location>
</feature>
<keyword evidence="6" id="KW-0472">Membrane</keyword>
<evidence type="ECO:0000256" key="1">
    <source>
        <dbReference type="ARBA" id="ARBA00004245"/>
    </source>
</evidence>
<dbReference type="PROSITE" id="PS50835">
    <property type="entry name" value="IG_LIKE"/>
    <property type="match status" value="1"/>
</dbReference>
<dbReference type="InterPro" id="IPR001452">
    <property type="entry name" value="SH3_domain"/>
</dbReference>
<evidence type="ECO:0000256" key="9">
    <source>
        <dbReference type="ARBA" id="ARBA00037838"/>
    </source>
</evidence>
<dbReference type="SUPFAM" id="SSF103657">
    <property type="entry name" value="BAR/IMD domain-like"/>
    <property type="match status" value="1"/>
</dbReference>
<evidence type="ECO:0000256" key="15">
    <source>
        <dbReference type="SAM" id="MobiDB-lite"/>
    </source>
</evidence>
<comment type="caution">
    <text evidence="19">The sequence shown here is derived from an EMBL/GenBank/DDBJ whole genome shotgun (WGS) entry which is preliminary data.</text>
</comment>
<dbReference type="InterPro" id="IPR004148">
    <property type="entry name" value="BAR_dom"/>
</dbReference>
<dbReference type="PANTHER" id="PTHR46514">
    <property type="entry name" value="AMPHIPHYSIN"/>
    <property type="match status" value="1"/>
</dbReference>
<organism evidence="19 20">
    <name type="scientific">Microtus ochrogaster</name>
    <name type="common">Prairie vole</name>
    <dbReference type="NCBI Taxonomy" id="79684"/>
    <lineage>
        <taxon>Eukaryota</taxon>
        <taxon>Metazoa</taxon>
        <taxon>Chordata</taxon>
        <taxon>Craniata</taxon>
        <taxon>Vertebrata</taxon>
        <taxon>Euteleostomi</taxon>
        <taxon>Mammalia</taxon>
        <taxon>Eutheria</taxon>
        <taxon>Euarchontoglires</taxon>
        <taxon>Glires</taxon>
        <taxon>Rodentia</taxon>
        <taxon>Myomorpha</taxon>
        <taxon>Muroidea</taxon>
        <taxon>Cricetidae</taxon>
        <taxon>Arvicolinae</taxon>
        <taxon>Microtus</taxon>
    </lineage>
</organism>
<feature type="coiled-coil region" evidence="14">
    <location>
        <begin position="162"/>
        <end position="196"/>
    </location>
</feature>
<evidence type="ECO:0000259" key="17">
    <source>
        <dbReference type="PROSITE" id="PS50835"/>
    </source>
</evidence>
<evidence type="ECO:0000256" key="4">
    <source>
        <dbReference type="ARBA" id="ARBA00023018"/>
    </source>
</evidence>
<comment type="subcellular location">
    <subcellularLocation>
        <location evidence="1">Cytoplasm</location>
        <location evidence="1">Cytoskeleton</location>
    </subcellularLocation>
    <subcellularLocation>
        <location evidence="9">Cytoplasmic vesicle</location>
        <location evidence="9">Secretory vesicle</location>
        <location evidence="9">Synaptic vesicle membrane</location>
        <topology evidence="9">Peripheral membrane protein</topology>
        <orientation evidence="9">Cytoplasmic side</orientation>
    </subcellularLocation>
</comment>
<comment type="subunit">
    <text evidence="11">Heterodimer with BIN1. Binds SH3GLB1. Interacts with REPS1 and SGIP1. Binds AP2A2. Interacts with AP2B1. Interacts with DNM1 and SYNJ1.</text>
</comment>
<dbReference type="Gene3D" id="1.20.1270.60">
    <property type="entry name" value="Arfaptin homology (AH) domain/BAR domain"/>
    <property type="match status" value="1"/>
</dbReference>
<feature type="compositionally biased region" description="Low complexity" evidence="15">
    <location>
        <begin position="399"/>
        <end position="415"/>
    </location>
</feature>
<dbReference type="InterPro" id="IPR007110">
    <property type="entry name" value="Ig-like_dom"/>
</dbReference>
<feature type="domain" description="Ig-like" evidence="17">
    <location>
        <begin position="692"/>
        <end position="800"/>
    </location>
</feature>
<evidence type="ECO:0000256" key="7">
    <source>
        <dbReference type="ARBA" id="ARBA00023212"/>
    </source>
</evidence>
<protein>
    <recommendedName>
        <fullName evidence="12">Amphiphysin</fullName>
    </recommendedName>
</protein>
<keyword evidence="8" id="KW-0968">Cytoplasmic vesicle</keyword>
<evidence type="ECO:0000313" key="20">
    <source>
        <dbReference type="Proteomes" id="UP000710432"/>
    </source>
</evidence>
<evidence type="ECO:0000256" key="3">
    <source>
        <dbReference type="ARBA" id="ARBA00022490"/>
    </source>
</evidence>
<evidence type="ECO:0000256" key="6">
    <source>
        <dbReference type="ARBA" id="ARBA00023136"/>
    </source>
</evidence>
<evidence type="ECO:0000259" key="18">
    <source>
        <dbReference type="PROSITE" id="PS51021"/>
    </source>
</evidence>
<evidence type="ECO:0000256" key="2">
    <source>
        <dbReference type="ARBA" id="ARBA00022443"/>
    </source>
</evidence>
<dbReference type="AlphaFoldDB" id="A0A8J6FY88"/>
<dbReference type="PROSITE" id="PS51021">
    <property type="entry name" value="BAR"/>
    <property type="match status" value="1"/>
</dbReference>
<dbReference type="PRINTS" id="PR01251">
    <property type="entry name" value="AMPHIPHYSIN"/>
</dbReference>
<dbReference type="Gene3D" id="2.30.30.40">
    <property type="entry name" value="SH3 Domains"/>
    <property type="match status" value="1"/>
</dbReference>
<dbReference type="SMART" id="SM00326">
    <property type="entry name" value="SH3"/>
    <property type="match status" value="1"/>
</dbReference>
<dbReference type="GO" id="GO:0048488">
    <property type="term" value="P:synaptic vesicle endocytosis"/>
    <property type="evidence" value="ECO:0007669"/>
    <property type="project" value="TreeGrafter"/>
</dbReference>
<dbReference type="GO" id="GO:0005856">
    <property type="term" value="C:cytoskeleton"/>
    <property type="evidence" value="ECO:0007669"/>
    <property type="project" value="UniProtKB-SubCell"/>
</dbReference>
<evidence type="ECO:0000256" key="8">
    <source>
        <dbReference type="ARBA" id="ARBA00023329"/>
    </source>
</evidence>
<evidence type="ECO:0000313" key="19">
    <source>
        <dbReference type="EMBL" id="KAH0501196.1"/>
    </source>
</evidence>
<reference evidence="19" key="1">
    <citation type="submission" date="2020-03" db="EMBL/GenBank/DDBJ databases">
        <title>Studies in the Genomics of Life Span.</title>
        <authorList>
            <person name="Glass D."/>
        </authorList>
    </citation>
    <scope>NUCLEOTIDE SEQUENCE</scope>
    <source>
        <strain evidence="19">LTLLF</strain>
        <tissue evidence="19">Muscle</tissue>
    </source>
</reference>
<dbReference type="InterPro" id="IPR003005">
    <property type="entry name" value="Amphiphysin"/>
</dbReference>
<keyword evidence="5 14" id="KW-0175">Coiled coil</keyword>
<dbReference type="InterPro" id="IPR013106">
    <property type="entry name" value="Ig_V-set"/>
</dbReference>
<dbReference type="Pfam" id="PF07686">
    <property type="entry name" value="V-set"/>
    <property type="match status" value="1"/>
</dbReference>
<dbReference type="CDD" id="cd07611">
    <property type="entry name" value="BAR_Amphiphysin_I_II"/>
    <property type="match status" value="1"/>
</dbReference>
<dbReference type="InterPro" id="IPR036028">
    <property type="entry name" value="SH3-like_dom_sf"/>
</dbReference>
<dbReference type="InterPro" id="IPR027267">
    <property type="entry name" value="AH/BAR_dom_sf"/>
</dbReference>
<dbReference type="FunFam" id="1.20.1270.60:FF:000013">
    <property type="entry name" value="Amphiphysin isoform 2"/>
    <property type="match status" value="1"/>
</dbReference>
<dbReference type="Proteomes" id="UP000710432">
    <property type="component" value="Unassembled WGS sequence"/>
</dbReference>
<dbReference type="InterPro" id="IPR036179">
    <property type="entry name" value="Ig-like_dom_sf"/>
</dbReference>
<evidence type="ECO:0000256" key="5">
    <source>
        <dbReference type="ARBA" id="ARBA00023054"/>
    </source>
</evidence>
<dbReference type="Pfam" id="PF03114">
    <property type="entry name" value="BAR"/>
    <property type="match status" value="1"/>
</dbReference>
<dbReference type="GO" id="GO:0005543">
    <property type="term" value="F:phospholipid binding"/>
    <property type="evidence" value="ECO:0007669"/>
    <property type="project" value="TreeGrafter"/>
</dbReference>
<keyword evidence="7" id="KW-0206">Cytoskeleton</keyword>
<dbReference type="InterPro" id="IPR035470">
    <property type="entry name" value="Amphiphysin_I_SH3"/>
</dbReference>
<dbReference type="GO" id="GO:0005886">
    <property type="term" value="C:plasma membrane"/>
    <property type="evidence" value="ECO:0007669"/>
    <property type="project" value="TreeGrafter"/>
</dbReference>
<evidence type="ECO:0000256" key="12">
    <source>
        <dbReference type="ARBA" id="ARBA00069352"/>
    </source>
</evidence>
<dbReference type="InterPro" id="IPR013783">
    <property type="entry name" value="Ig-like_fold"/>
</dbReference>
<dbReference type="PANTHER" id="PTHR46514:SF2">
    <property type="entry name" value="AMPHIPHYSIN"/>
    <property type="match status" value="1"/>
</dbReference>
<dbReference type="SMART" id="SM00721">
    <property type="entry name" value="BAR"/>
    <property type="match status" value="1"/>
</dbReference>
<evidence type="ECO:0000256" key="14">
    <source>
        <dbReference type="SAM" id="Coils"/>
    </source>
</evidence>
<dbReference type="PRINTS" id="PR01252">
    <property type="entry name" value="AMPHIPHYSIN1"/>
</dbReference>
<dbReference type="SMART" id="SM00406">
    <property type="entry name" value="IGv"/>
    <property type="match status" value="1"/>
</dbReference>
<dbReference type="CDD" id="cd12140">
    <property type="entry name" value="SH3_Amphiphysin_I"/>
    <property type="match status" value="1"/>
</dbReference>
<keyword evidence="2 13" id="KW-0728">SH3 domain</keyword>
<name>A0A8J6FY88_MICOH</name>
<feature type="region of interest" description="Disordered" evidence="15">
    <location>
        <begin position="343"/>
        <end position="415"/>
    </location>
</feature>
<dbReference type="GO" id="GO:0030672">
    <property type="term" value="C:synaptic vesicle membrane"/>
    <property type="evidence" value="ECO:0007669"/>
    <property type="project" value="UniProtKB-SubCell"/>
</dbReference>
<dbReference type="PROSITE" id="PS50002">
    <property type="entry name" value="SH3"/>
    <property type="match status" value="1"/>
</dbReference>
<dbReference type="Gene3D" id="2.60.40.10">
    <property type="entry name" value="Immunoglobulins"/>
    <property type="match status" value="2"/>
</dbReference>
<feature type="region of interest" description="Disordered" evidence="15">
    <location>
        <begin position="254"/>
        <end position="324"/>
    </location>
</feature>
<evidence type="ECO:0000256" key="13">
    <source>
        <dbReference type="PROSITE-ProRule" id="PRU00192"/>
    </source>
</evidence>
<gene>
    <name evidence="19" type="ORF">LTLLF_198535</name>
</gene>
<dbReference type="InterPro" id="IPR003599">
    <property type="entry name" value="Ig_sub"/>
</dbReference>